<dbReference type="GO" id="GO:0016757">
    <property type="term" value="F:glycosyltransferase activity"/>
    <property type="evidence" value="ECO:0007669"/>
    <property type="project" value="UniProtKB-KW"/>
</dbReference>
<accession>A0A1E5QLU3</accession>
<reference evidence="4" key="1">
    <citation type="submission" date="2016-09" db="EMBL/GenBank/DDBJ databases">
        <title>Draft genome of thermotolerant cyanobacterium Desertifilum sp. strain IPPAS B-1220.</title>
        <authorList>
            <person name="Sinetova M.A."/>
            <person name="Bolakhan K."/>
            <person name="Zayadan B.K."/>
            <person name="Mironov K.S."/>
            <person name="Ustinova V."/>
            <person name="Kupriyanova E.V."/>
            <person name="Sidorov R.A."/>
            <person name="Skrypnik A.N."/>
            <person name="Gogoleva N.E."/>
            <person name="Gogolev Y.V."/>
            <person name="Los D.A."/>
        </authorList>
    </citation>
    <scope>NUCLEOTIDE SEQUENCE [LARGE SCALE GENOMIC DNA]</scope>
    <source>
        <strain evidence="4">IPPAS B-1220</strain>
    </source>
</reference>
<evidence type="ECO:0000256" key="2">
    <source>
        <dbReference type="ARBA" id="ARBA00022679"/>
    </source>
</evidence>
<dbReference type="Pfam" id="PF13439">
    <property type="entry name" value="Glyco_transf_4"/>
    <property type="match status" value="1"/>
</dbReference>
<proteinExistence type="predicted"/>
<organism evidence="4">
    <name type="scientific">Desertifilum tharense IPPAS B-1220</name>
    <dbReference type="NCBI Taxonomy" id="1781255"/>
    <lineage>
        <taxon>Bacteria</taxon>
        <taxon>Bacillati</taxon>
        <taxon>Cyanobacteriota</taxon>
        <taxon>Cyanophyceae</taxon>
        <taxon>Desertifilales</taxon>
        <taxon>Desertifilaceae</taxon>
        <taxon>Desertifilum</taxon>
    </lineage>
</organism>
<dbReference type="STRING" id="1781255.BH720_08850"/>
<evidence type="ECO:0000259" key="3">
    <source>
        <dbReference type="Pfam" id="PF13439"/>
    </source>
</evidence>
<comment type="caution">
    <text evidence="4">The sequence shown here is derived from an EMBL/GenBank/DDBJ whole genome shotgun (WGS) entry which is preliminary data.</text>
</comment>
<feature type="domain" description="Glycosyltransferase subfamily 4-like N-terminal" evidence="3">
    <location>
        <begin position="25"/>
        <end position="190"/>
    </location>
</feature>
<evidence type="ECO:0000313" key="4">
    <source>
        <dbReference type="EMBL" id="OEJ75610.1"/>
    </source>
</evidence>
<dbReference type="EMBL" id="MJGC01000048">
    <property type="protein sequence ID" value="OEJ75610.1"/>
    <property type="molecule type" value="Genomic_DNA"/>
</dbReference>
<gene>
    <name evidence="4" type="ORF">BH720_08850</name>
</gene>
<dbReference type="PANTHER" id="PTHR12526">
    <property type="entry name" value="GLYCOSYLTRANSFERASE"/>
    <property type="match status" value="1"/>
</dbReference>
<keyword evidence="2 4" id="KW-0808">Transferase</keyword>
<dbReference type="Gene3D" id="3.40.50.2000">
    <property type="entry name" value="Glycogen Phosphorylase B"/>
    <property type="match status" value="2"/>
</dbReference>
<evidence type="ECO:0000256" key="1">
    <source>
        <dbReference type="ARBA" id="ARBA00022676"/>
    </source>
</evidence>
<dbReference type="Pfam" id="PF13692">
    <property type="entry name" value="Glyco_trans_1_4"/>
    <property type="match status" value="1"/>
</dbReference>
<dbReference type="AlphaFoldDB" id="A0A1E5QLU3"/>
<sequence>MQHSSTQPKISLVVSDLSASGVLRWGGAGVRPFLLAQALQQLGYGVEVVGFQFGEPATLSSESGVTLQTVPGGEYPQFFQSIRQLLGHIQGDIIYAYKPKPTSLGVALLKKSMSNRPVIADIDDWELSWHGGDRFEYRPSLKQLGRDILKPKGALRNPDHPLYLKWMEGFVSKADLVTTHTRFLQKRFGGTYIPNGKDINLFNPDRYDTDTSRQRYGLSDYFILMFPGAPRPYKGLEDVLEALDRLNQPHLRLAIVGGSPYDDYDSQLIERWGRWIIKLPSYPYQQMPEVVAAADVIVVPQRNEPAALAQFPLKLTDGMAMAKPILATRVGDIPEILGDTGYLVEPNAPDQLMEKVQWILQNWPEAQERGRQARERCVQLYSIQAMADGLSEVIAPMVAKIPITTLSDRLSNR</sequence>
<dbReference type="OrthoDB" id="503380at2"/>
<dbReference type="SUPFAM" id="SSF53756">
    <property type="entry name" value="UDP-Glycosyltransferase/glycogen phosphorylase"/>
    <property type="match status" value="1"/>
</dbReference>
<dbReference type="CDD" id="cd03801">
    <property type="entry name" value="GT4_PimA-like"/>
    <property type="match status" value="1"/>
</dbReference>
<dbReference type="RefSeq" id="WP_069966823.1">
    <property type="nucleotide sequence ID" value="NZ_CM124774.1"/>
</dbReference>
<dbReference type="InterPro" id="IPR028098">
    <property type="entry name" value="Glyco_trans_4-like_N"/>
</dbReference>
<keyword evidence="1" id="KW-0328">Glycosyltransferase</keyword>
<name>A0A1E5QLU3_9CYAN</name>
<protein>
    <submittedName>
        <fullName evidence="4">Glycosyl transferase group 1</fullName>
    </submittedName>
</protein>
<dbReference type="PANTHER" id="PTHR12526:SF510">
    <property type="entry name" value="D-INOSITOL 3-PHOSPHATE GLYCOSYLTRANSFERASE"/>
    <property type="match status" value="1"/>
</dbReference>